<evidence type="ECO:0000313" key="17">
    <source>
        <dbReference type="Proteomes" id="UP001627284"/>
    </source>
</evidence>
<dbReference type="Pfam" id="PF13891">
    <property type="entry name" value="zf-C3HC3H_KANSL2"/>
    <property type="match status" value="1"/>
</dbReference>
<evidence type="ECO:0000256" key="3">
    <source>
        <dbReference type="ARBA" id="ARBA00015508"/>
    </source>
</evidence>
<feature type="region of interest" description="Disordered" evidence="14">
    <location>
        <begin position="1"/>
        <end position="93"/>
    </location>
</feature>
<evidence type="ECO:0000256" key="10">
    <source>
        <dbReference type="ARBA" id="ARBA00032947"/>
    </source>
</evidence>
<organism evidence="16 17">
    <name type="scientific">Solanum stoloniferum</name>
    <dbReference type="NCBI Taxonomy" id="62892"/>
    <lineage>
        <taxon>Eukaryota</taxon>
        <taxon>Viridiplantae</taxon>
        <taxon>Streptophyta</taxon>
        <taxon>Embryophyta</taxon>
        <taxon>Tracheophyta</taxon>
        <taxon>Spermatophyta</taxon>
        <taxon>Magnoliopsida</taxon>
        <taxon>eudicotyledons</taxon>
        <taxon>Gunneridae</taxon>
        <taxon>Pentapetalae</taxon>
        <taxon>asterids</taxon>
        <taxon>lamiids</taxon>
        <taxon>Solanales</taxon>
        <taxon>Solanaceae</taxon>
        <taxon>Solanoideae</taxon>
        <taxon>Solaneae</taxon>
        <taxon>Solanum</taxon>
    </lineage>
</organism>
<evidence type="ECO:0000256" key="1">
    <source>
        <dbReference type="ARBA" id="ARBA00004123"/>
    </source>
</evidence>
<dbReference type="GO" id="GO:0005634">
    <property type="term" value="C:nucleus"/>
    <property type="evidence" value="ECO:0007669"/>
    <property type="project" value="UniProtKB-SubCell"/>
</dbReference>
<keyword evidence="9" id="KW-0539">Nucleus</keyword>
<dbReference type="PANTHER" id="PTHR13453">
    <property type="entry name" value="KAT8 REGULATORY NSL COMPLEX SUBUNIT 2"/>
    <property type="match status" value="1"/>
</dbReference>
<evidence type="ECO:0000256" key="7">
    <source>
        <dbReference type="ARBA" id="ARBA00022853"/>
    </source>
</evidence>
<feature type="compositionally biased region" description="Polar residues" evidence="14">
    <location>
        <begin position="55"/>
        <end position="93"/>
    </location>
</feature>
<feature type="compositionally biased region" description="Polar residues" evidence="14">
    <location>
        <begin position="39"/>
        <end position="48"/>
    </location>
</feature>
<dbReference type="EMBL" id="JBJKTR010000001">
    <property type="protein sequence ID" value="KAL3379447.1"/>
    <property type="molecule type" value="Genomic_DNA"/>
</dbReference>
<evidence type="ECO:0000259" key="15">
    <source>
        <dbReference type="Pfam" id="PF13891"/>
    </source>
</evidence>
<name>A0ABD2VE93_9SOLN</name>
<evidence type="ECO:0000256" key="11">
    <source>
        <dbReference type="ARBA" id="ARBA00033378"/>
    </source>
</evidence>
<feature type="domain" description="KANL2-like probable zinc-finger" evidence="15">
    <location>
        <begin position="190"/>
        <end position="252"/>
    </location>
</feature>
<keyword evidence="17" id="KW-1185">Reference proteome</keyword>
<keyword evidence="7" id="KW-0156">Chromatin regulator</keyword>
<evidence type="ECO:0000256" key="12">
    <source>
        <dbReference type="ARBA" id="ARBA00093359"/>
    </source>
</evidence>
<evidence type="ECO:0000256" key="9">
    <source>
        <dbReference type="ARBA" id="ARBA00023242"/>
    </source>
</evidence>
<dbReference type="GO" id="GO:0005739">
    <property type="term" value="C:mitochondrion"/>
    <property type="evidence" value="ECO:0007669"/>
    <property type="project" value="UniProtKB-SubCell"/>
</dbReference>
<feature type="compositionally biased region" description="Low complexity" evidence="14">
    <location>
        <begin position="21"/>
        <end position="35"/>
    </location>
</feature>
<sequence>MIQKNLSVKIITPQKMPPATPQSTAATTAAAASTANHRPGNSNSNLNPNKIDLKNPNNLNRATNSRISSVDTDMPDPNSSTGNTAARPSSSNALTPIKIDGWEEDAVLSQSKHLHRVEVYKRRNRRSKQLQRIYRDCYWSLMEEVKLKHREYCWKFGMSAFQEDEDKNNKDGTLGTGENNGNAVTSNTCGVHGCKSKAMALTRFCHMHILSDSKQKLYKACSFAIKSSPTGPILCGKPILRSAVPSYCSLHSQKAEKHVARALKKAGLNASNTSKIVPKFHVIVAECVSQIQNRRRAAQKATLEMAEVKEESSC</sequence>
<comment type="function">
    <text evidence="12">Non-catalytic component of the NSL histone acetyltransferase complex, a multiprotein complex that mediates histone H4 acetylation at 'Lys-5'- and 'Lys-8' (H4K5ac and H4K8ac) at transcription start sites and promotes transcription initiation. Required for NSL complex stability and for transcription of intraciliary transport genes in both ciliated and non-ciliated cells by regulating histone H4 acetylation at 'Lys-5'- and 'Lys-12' (H4K5ac and H4K12ac). This is necessary for cilium assembly in ciliated cells and for organization of the microtubule cytoskeleton in non-ciliated cells. Required within the NSL complex to maintain nuclear architecture stability by promoting KAT8-mediated acetylation of lamin LMNA.</text>
</comment>
<dbReference type="InterPro" id="IPR026316">
    <property type="entry name" value="NSL2"/>
</dbReference>
<dbReference type="AlphaFoldDB" id="A0ABD2VE93"/>
<gene>
    <name evidence="16" type="ORF">AABB24_000243</name>
</gene>
<evidence type="ECO:0000256" key="8">
    <source>
        <dbReference type="ARBA" id="ARBA00023128"/>
    </source>
</evidence>
<evidence type="ECO:0000256" key="4">
    <source>
        <dbReference type="ARBA" id="ARBA00022499"/>
    </source>
</evidence>
<evidence type="ECO:0000256" key="2">
    <source>
        <dbReference type="ARBA" id="ARBA00004173"/>
    </source>
</evidence>
<proteinExistence type="predicted"/>
<keyword evidence="5" id="KW-0597">Phosphoprotein</keyword>
<evidence type="ECO:0000256" key="6">
    <source>
        <dbReference type="ARBA" id="ARBA00022843"/>
    </source>
</evidence>
<evidence type="ECO:0000256" key="5">
    <source>
        <dbReference type="ARBA" id="ARBA00022553"/>
    </source>
</evidence>
<evidence type="ECO:0000256" key="13">
    <source>
        <dbReference type="ARBA" id="ARBA00093543"/>
    </source>
</evidence>
<comment type="subunit">
    <text evidence="13">Component of the NSL complex at least composed of KAT8/MOF, KANSL1, KANSL2, KANSL3, MCRS1, PHF20, OGT1/OGT, WDR5 and HCFC1.</text>
</comment>
<reference evidence="16 17" key="1">
    <citation type="submission" date="2024-05" db="EMBL/GenBank/DDBJ databases">
        <title>De novo assembly of an allotetraploid wild potato.</title>
        <authorList>
            <person name="Hosaka A.J."/>
        </authorList>
    </citation>
    <scope>NUCLEOTIDE SEQUENCE [LARGE SCALE GENOMIC DNA]</scope>
    <source>
        <tissue evidence="16">Young leaves</tissue>
    </source>
</reference>
<dbReference type="GO" id="GO:0006325">
    <property type="term" value="P:chromatin organization"/>
    <property type="evidence" value="ECO:0007669"/>
    <property type="project" value="UniProtKB-KW"/>
</dbReference>
<evidence type="ECO:0000256" key="14">
    <source>
        <dbReference type="SAM" id="MobiDB-lite"/>
    </source>
</evidence>
<accession>A0ABD2VE93</accession>
<comment type="caution">
    <text evidence="16">The sequence shown here is derived from an EMBL/GenBank/DDBJ whole genome shotgun (WGS) entry which is preliminary data.</text>
</comment>
<dbReference type="PANTHER" id="PTHR13453:SF1">
    <property type="entry name" value="KAT8 REGULATORY NSL COMPLEX SUBUNIT 2"/>
    <property type="match status" value="1"/>
</dbReference>
<comment type="subcellular location">
    <subcellularLocation>
        <location evidence="2">Mitochondrion</location>
    </subcellularLocation>
    <subcellularLocation>
        <location evidence="1">Nucleus</location>
    </subcellularLocation>
</comment>
<keyword evidence="6" id="KW-0832">Ubl conjugation</keyword>
<protein>
    <recommendedName>
        <fullName evidence="3">KAT8 regulatory NSL complex subunit 2</fullName>
    </recommendedName>
    <alternativeName>
        <fullName evidence="11">NSL complex protein NSL2</fullName>
    </alternativeName>
    <alternativeName>
        <fullName evidence="10">Non-specific lethal 2 homolog</fullName>
    </alternativeName>
</protein>
<evidence type="ECO:0000313" key="16">
    <source>
        <dbReference type="EMBL" id="KAL3379447.1"/>
    </source>
</evidence>
<keyword evidence="8" id="KW-0496">Mitochondrion</keyword>
<dbReference type="InterPro" id="IPR025927">
    <property type="entry name" value="Znf_KANL2-like"/>
</dbReference>
<keyword evidence="4" id="KW-1017">Isopeptide bond</keyword>
<dbReference type="Proteomes" id="UP001627284">
    <property type="component" value="Unassembled WGS sequence"/>
</dbReference>